<keyword evidence="5 6" id="KW-0472">Membrane</keyword>
<comment type="similarity">
    <text evidence="6">Belongs to the AcsB/BcsB family.</text>
</comment>
<keyword evidence="2 6" id="KW-1003">Cell membrane</keyword>
<dbReference type="PANTHER" id="PTHR39083">
    <property type="entry name" value="CYCLIC DI-GMP-BINDING PROTEIN"/>
    <property type="match status" value="1"/>
</dbReference>
<dbReference type="Pfam" id="PF03170">
    <property type="entry name" value="BcsB"/>
    <property type="match status" value="1"/>
</dbReference>
<reference evidence="8 9" key="1">
    <citation type="journal article" date="2018" name="Appl. Microbiol. Biotechnol.">
        <title>Co-cultivation of the strictly anaerobic methanogen Methanosarcina barkeri with aerobic methanotrophs in an oxygen-limited membrane bioreactor.</title>
        <authorList>
            <person name="In 't Zandt M.H."/>
            <person name="van den Bosch T.J.M."/>
            <person name="Rijkers R."/>
            <person name="van Kessel M.A.H.J."/>
            <person name="Jetten M.S.M."/>
            <person name="Welte C.U."/>
        </authorList>
    </citation>
    <scope>NUCLEOTIDE SEQUENCE [LARGE SCALE GENOMIC DNA]</scope>
    <source>
        <strain evidence="8 9">DSM 17706</strain>
    </source>
</reference>
<dbReference type="Gene3D" id="2.60.120.260">
    <property type="entry name" value="Galactose-binding domain-like"/>
    <property type="match status" value="2"/>
</dbReference>
<evidence type="ECO:0000256" key="1">
    <source>
        <dbReference type="ARBA" id="ARBA00004162"/>
    </source>
</evidence>
<keyword evidence="6" id="KW-0973">c-di-GMP</keyword>
<dbReference type="GO" id="GO:0005886">
    <property type="term" value="C:plasma membrane"/>
    <property type="evidence" value="ECO:0007669"/>
    <property type="project" value="UniProtKB-SubCell"/>
</dbReference>
<evidence type="ECO:0000256" key="4">
    <source>
        <dbReference type="ARBA" id="ARBA00022989"/>
    </source>
</evidence>
<keyword evidence="4 6" id="KW-1133">Transmembrane helix</keyword>
<feature type="transmembrane region" description="Helical" evidence="6">
    <location>
        <begin position="847"/>
        <end position="867"/>
    </location>
</feature>
<dbReference type="PANTHER" id="PTHR39083:SF1">
    <property type="entry name" value="CYCLIC DI-GMP-BINDING PROTEIN"/>
    <property type="match status" value="1"/>
</dbReference>
<comment type="subcellular location">
    <subcellularLocation>
        <location evidence="6">Cell inner membrane</location>
    </subcellularLocation>
    <subcellularLocation>
        <location evidence="1">Cell membrane</location>
        <topology evidence="1">Single-pass membrane protein</topology>
    </subcellularLocation>
</comment>
<comment type="function">
    <text evidence="6">Binds the cellulose synthase activator, bis-(3'-5') cyclic diguanylic acid (c-di-GMP).</text>
</comment>
<evidence type="ECO:0000313" key="9">
    <source>
        <dbReference type="Proteomes" id="UP000245137"/>
    </source>
</evidence>
<dbReference type="GO" id="GO:0030244">
    <property type="term" value="P:cellulose biosynthetic process"/>
    <property type="evidence" value="ECO:0007669"/>
    <property type="project" value="UniProtKB-KW"/>
</dbReference>
<keyword evidence="6" id="KW-0135">Cellulose biosynthesis</keyword>
<keyword evidence="6" id="KW-0997">Cell inner membrane</keyword>
<dbReference type="RefSeq" id="WP_108915821.1">
    <property type="nucleotide sequence ID" value="NZ_BGJY01000001.1"/>
</dbReference>
<evidence type="ECO:0000256" key="7">
    <source>
        <dbReference type="SAM" id="MobiDB-lite"/>
    </source>
</evidence>
<sequence length="876" mass="93233">MQFRVLAALLAATTALTPAAASAQAIFTTAPQEQLFHLQVERARPAAPRLQPIIPARFAAREPSRIAAVETPAAAPVAPPRPIVAGAMLRHLTNNIQGYRLAGEIGSSEWPIYVTEAQASRRLQFRIGYLAAVSVMPEASALTLTINDQTIGDTPIRAVQEVETIVFDIPPGVMRPGFNSVRIATSQRHRVDCSLEATYELWTQIDPTETGLVLPEDDPGVVSLSDLGALPPDEQGALPIRAVLGANAKPLEIERMLRAAQAISLAGRFEQPVVDAGPAAGGRYGVNLFVGAAAEFAGRVDLSRAGPIDEPRAFVLPAAPGRRAGIVVTGATSAQVDEAIRRLLVSAAPKGSPQGLRASAAFPGYRLDGGRKVKLRDLGVASEEFTGRLYRAAFNIVMPPDFYAADYGNALLRLAGGYAAGLDSNAQIVVKVDERTAVSLNLLKASGDVFRDNPLPLPLGFLKPGLNRIEIEAHVPTRQDADCDPLAAMRAAKRFLFLDETEIELPPIARIAQMPDLAVTASGGFPYAGAKGRPKLYMPSLDSDAVGAAATIVAHFAIAAGKPIDFEIVDTPPGEGQGPTLAVAPLDSFDAALLQRLDMPADTLREAWGPHLTADRRKASEKRLSPLEIAARNRFVLQRNFPMACYAPRNMLDKTITAQSGGASAPPPPSGEAERVDFAPVGTVRGGRLERPDGERDLLEAWRDDLRREGHWGYGVVERLRVAGVWSAARVADAAQWLRAGFEAEAADRVAPQHASLAMSQTILGDTAKDVWTIVTAPNAATLAEASACLVDPRVSRRVQGQLAMLDMTDAAVAASGAGSPRFIVTRPLSFGNLRLIAAGWMSLHPGVYVGLAILVAALFAASTRWLTRNIGRSSR</sequence>
<gene>
    <name evidence="8" type="ORF">C5689_02375</name>
</gene>
<organism evidence="8 9">
    <name type="scientific">Methylosinus sporium</name>
    <dbReference type="NCBI Taxonomy" id="428"/>
    <lineage>
        <taxon>Bacteria</taxon>
        <taxon>Pseudomonadati</taxon>
        <taxon>Pseudomonadota</taxon>
        <taxon>Alphaproteobacteria</taxon>
        <taxon>Hyphomicrobiales</taxon>
        <taxon>Methylocystaceae</taxon>
        <taxon>Methylosinus</taxon>
    </lineage>
</organism>
<evidence type="ECO:0000256" key="3">
    <source>
        <dbReference type="ARBA" id="ARBA00022692"/>
    </source>
</evidence>
<feature type="chain" id="PRO_5015375341" description="Cyclic di-GMP-binding protein" evidence="6">
    <location>
        <begin position="24"/>
        <end position="876"/>
    </location>
</feature>
<comment type="subunit">
    <text evidence="6">Tightly associated with the cellulose synthase catalytic subunit.</text>
</comment>
<dbReference type="UniPathway" id="UPA00694"/>
<dbReference type="EMBL" id="PUIV01000002">
    <property type="protein sequence ID" value="PWB95534.1"/>
    <property type="molecule type" value="Genomic_DNA"/>
</dbReference>
<feature type="region of interest" description="Disordered" evidence="7">
    <location>
        <begin position="658"/>
        <end position="679"/>
    </location>
</feature>
<evidence type="ECO:0000256" key="2">
    <source>
        <dbReference type="ARBA" id="ARBA00022475"/>
    </source>
</evidence>
<dbReference type="GO" id="GO:0006011">
    <property type="term" value="P:UDP-alpha-D-glucose metabolic process"/>
    <property type="evidence" value="ECO:0007669"/>
    <property type="project" value="InterPro"/>
</dbReference>
<evidence type="ECO:0000256" key="5">
    <source>
        <dbReference type="ARBA" id="ARBA00023136"/>
    </source>
</evidence>
<proteinExistence type="inferred from homology"/>
<dbReference type="InterPro" id="IPR018513">
    <property type="entry name" value="Cell_synthase_bac"/>
</dbReference>
<dbReference type="OrthoDB" id="7615145at2"/>
<evidence type="ECO:0000313" key="8">
    <source>
        <dbReference type="EMBL" id="PWB95534.1"/>
    </source>
</evidence>
<comment type="pathway">
    <text evidence="6">Glycan metabolism; bacterial cellulose biosynthesis.</text>
</comment>
<dbReference type="AlphaFoldDB" id="A0A2U1SV90"/>
<accession>A0A2U1SV90</accession>
<keyword evidence="9" id="KW-1185">Reference proteome</keyword>
<name>A0A2U1SV90_METSR</name>
<feature type="signal peptide" evidence="6">
    <location>
        <begin position="1"/>
        <end position="23"/>
    </location>
</feature>
<keyword evidence="3 6" id="KW-0812">Transmembrane</keyword>
<keyword evidence="6" id="KW-0732">Signal</keyword>
<dbReference type="Proteomes" id="UP000245137">
    <property type="component" value="Unassembled WGS sequence"/>
</dbReference>
<protein>
    <recommendedName>
        <fullName evidence="6">Cyclic di-GMP-binding protein</fullName>
    </recommendedName>
    <alternativeName>
        <fullName evidence="6">Cellulose synthase regulatory subunit</fullName>
    </alternativeName>
</protein>
<comment type="caution">
    <text evidence="8">The sequence shown here is derived from an EMBL/GenBank/DDBJ whole genome shotgun (WGS) entry which is preliminary data.</text>
</comment>
<evidence type="ECO:0000256" key="6">
    <source>
        <dbReference type="RuleBase" id="RU365021"/>
    </source>
</evidence>